<organism evidence="2 3">
    <name type="scientific">Camelina sativa</name>
    <name type="common">False flax</name>
    <name type="synonym">Myagrum sativum</name>
    <dbReference type="NCBI Taxonomy" id="90675"/>
    <lineage>
        <taxon>Eukaryota</taxon>
        <taxon>Viridiplantae</taxon>
        <taxon>Streptophyta</taxon>
        <taxon>Embryophyta</taxon>
        <taxon>Tracheophyta</taxon>
        <taxon>Spermatophyta</taxon>
        <taxon>Magnoliopsida</taxon>
        <taxon>eudicotyledons</taxon>
        <taxon>Gunneridae</taxon>
        <taxon>Pentapetalae</taxon>
        <taxon>rosids</taxon>
        <taxon>malvids</taxon>
        <taxon>Brassicales</taxon>
        <taxon>Brassicaceae</taxon>
        <taxon>Camelineae</taxon>
        <taxon>Camelina</taxon>
    </lineage>
</organism>
<evidence type="ECO:0000313" key="2">
    <source>
        <dbReference type="Proteomes" id="UP000694864"/>
    </source>
</evidence>
<accession>A0ABM1QPI5</accession>
<feature type="domain" description="Plastid division protein CDP1-like IMS" evidence="1">
    <location>
        <begin position="2"/>
        <end position="93"/>
    </location>
</feature>
<evidence type="ECO:0000313" key="3">
    <source>
        <dbReference type="RefSeq" id="XP_019088673.1"/>
    </source>
</evidence>
<dbReference type="GeneID" id="109127726"/>
<keyword evidence="2" id="KW-1185">Reference proteome</keyword>
<sequence>MLPEVLDGRMLKIWTDRAAETAQLGLVYDYTLLKLSVDSVTVSADGTRALVEATLEESACLSDLVHPENNATDVRTYTTRYEVFWSKSGWKITEGSVLAS</sequence>
<proteinExistence type="predicted"/>
<reference evidence="3" key="2">
    <citation type="submission" date="2025-08" db="UniProtKB">
        <authorList>
            <consortium name="RefSeq"/>
        </authorList>
    </citation>
    <scope>IDENTIFICATION</scope>
    <source>
        <tissue evidence="3">Leaf</tissue>
    </source>
</reference>
<dbReference type="RefSeq" id="XP_019088673.1">
    <property type="nucleotide sequence ID" value="XM_019233128.1"/>
</dbReference>
<dbReference type="InterPro" id="IPR044685">
    <property type="entry name" value="CPD1-like"/>
</dbReference>
<reference evidence="2" key="1">
    <citation type="journal article" date="2014" name="Nat. Commun.">
        <title>The emerging biofuel crop Camelina sativa retains a highly undifferentiated hexaploid genome structure.</title>
        <authorList>
            <person name="Kagale S."/>
            <person name="Koh C."/>
            <person name="Nixon J."/>
            <person name="Bollina V."/>
            <person name="Clarke W.E."/>
            <person name="Tuteja R."/>
            <person name="Spillane C."/>
            <person name="Robinson S.J."/>
            <person name="Links M.G."/>
            <person name="Clarke C."/>
            <person name="Higgins E.E."/>
            <person name="Huebert T."/>
            <person name="Sharpe A.G."/>
            <person name="Parkin I.A."/>
        </authorList>
    </citation>
    <scope>NUCLEOTIDE SEQUENCE [LARGE SCALE GENOMIC DNA]</scope>
    <source>
        <strain evidence="2">cv. DH55</strain>
    </source>
</reference>
<dbReference type="PANTHER" id="PTHR33925">
    <property type="entry name" value="PLASTID DIVISION PROTEIN CDP1, CHLOROPLASTIC-RELATED"/>
    <property type="match status" value="1"/>
</dbReference>
<protein>
    <submittedName>
        <fullName evidence="3">Protein ACCUMULATION AND REPLICATION OF CHLOROPLASTS 6, chloroplastic-like</fullName>
    </submittedName>
</protein>
<dbReference type="Pfam" id="PF13355">
    <property type="entry name" value="ARC6-like_IMS"/>
    <property type="match status" value="1"/>
</dbReference>
<gene>
    <name evidence="3" type="primary">LOC109127726</name>
</gene>
<name>A0ABM1QPI5_CAMSA</name>
<dbReference type="PANTHER" id="PTHR33925:SF1">
    <property type="entry name" value="PROTEIN ACCUMULATION AND REPLICATION OF CHLOROPLASTS 6, CHLOROPLASTIC"/>
    <property type="match status" value="1"/>
</dbReference>
<dbReference type="Proteomes" id="UP000694864">
    <property type="component" value="Chromosome 11"/>
</dbReference>
<evidence type="ECO:0000259" key="1">
    <source>
        <dbReference type="Pfam" id="PF13355"/>
    </source>
</evidence>
<dbReference type="InterPro" id="IPR025344">
    <property type="entry name" value="CDP1-like_IMS"/>
</dbReference>